<comment type="catalytic activity">
    <reaction evidence="1">
        <text>ATP + protein L-histidine = ADP + protein N-phospho-L-histidine.</text>
        <dbReference type="EC" id="2.7.13.3"/>
    </reaction>
</comment>
<dbReference type="InterPro" id="IPR003594">
    <property type="entry name" value="HATPase_dom"/>
</dbReference>
<dbReference type="SUPFAM" id="SSF55874">
    <property type="entry name" value="ATPase domain of HSP90 chaperone/DNA topoisomerase II/histidine kinase"/>
    <property type="match status" value="1"/>
</dbReference>
<dbReference type="Pfam" id="PF02895">
    <property type="entry name" value="H-kinase_dim"/>
    <property type="match status" value="1"/>
</dbReference>
<evidence type="ECO:0000313" key="13">
    <source>
        <dbReference type="EMBL" id="RKO67504.1"/>
    </source>
</evidence>
<keyword evidence="9" id="KW-0902">Two-component regulatory system</keyword>
<dbReference type="SUPFAM" id="SSF50341">
    <property type="entry name" value="CheW-like"/>
    <property type="match status" value="1"/>
</dbReference>
<dbReference type="PANTHER" id="PTHR43395">
    <property type="entry name" value="SENSOR HISTIDINE KINASE CHEA"/>
    <property type="match status" value="1"/>
</dbReference>
<keyword evidence="6" id="KW-0808">Transferase</keyword>
<evidence type="ECO:0000256" key="9">
    <source>
        <dbReference type="ARBA" id="ARBA00023012"/>
    </source>
</evidence>
<name>A0A494X3S8_9FIRM</name>
<feature type="domain" description="Histidine kinase" evidence="11">
    <location>
        <begin position="404"/>
        <end position="645"/>
    </location>
</feature>
<proteinExistence type="predicted"/>
<dbReference type="InterPro" id="IPR004358">
    <property type="entry name" value="Sig_transdc_His_kin-like_C"/>
</dbReference>
<dbReference type="Gene3D" id="3.30.565.10">
    <property type="entry name" value="Histidine kinase-like ATPase, C-terminal domain"/>
    <property type="match status" value="1"/>
</dbReference>
<evidence type="ECO:0000256" key="2">
    <source>
        <dbReference type="ARBA" id="ARBA00012438"/>
    </source>
</evidence>
<dbReference type="InterPro" id="IPR036061">
    <property type="entry name" value="CheW-like_dom_sf"/>
</dbReference>
<dbReference type="Pfam" id="PF02518">
    <property type="entry name" value="HATPase_c"/>
    <property type="match status" value="1"/>
</dbReference>
<keyword evidence="8" id="KW-0067">ATP-binding</keyword>
<dbReference type="PANTHER" id="PTHR43395:SF10">
    <property type="entry name" value="CHEMOTAXIS PROTEIN CHEA"/>
    <property type="match status" value="1"/>
</dbReference>
<dbReference type="SMART" id="SM00387">
    <property type="entry name" value="HATPase_c"/>
    <property type="match status" value="1"/>
</dbReference>
<evidence type="ECO:0000256" key="8">
    <source>
        <dbReference type="ARBA" id="ARBA00022840"/>
    </source>
</evidence>
<keyword evidence="4" id="KW-0145">Chemotaxis</keyword>
<evidence type="ECO:0000313" key="14">
    <source>
        <dbReference type="Proteomes" id="UP000271256"/>
    </source>
</evidence>
<organism evidence="13 14">
    <name type="scientific">Desulfofundulus salinus</name>
    <dbReference type="NCBI Taxonomy" id="2419843"/>
    <lineage>
        <taxon>Bacteria</taxon>
        <taxon>Bacillati</taxon>
        <taxon>Bacillota</taxon>
        <taxon>Clostridia</taxon>
        <taxon>Eubacteriales</taxon>
        <taxon>Peptococcaceae</taxon>
        <taxon>Desulfofundulus</taxon>
    </lineage>
</organism>
<dbReference type="PROSITE" id="PS50851">
    <property type="entry name" value="CHEW"/>
    <property type="match status" value="1"/>
</dbReference>
<evidence type="ECO:0000256" key="4">
    <source>
        <dbReference type="ARBA" id="ARBA00022500"/>
    </source>
</evidence>
<dbReference type="EC" id="2.7.13.3" evidence="2"/>
<sequence length="781" mass="85191">MNLEKIKGVLDKTGFLAFSLAQEPGGEALNQLLEKVKGLVEVTKECGLESWHGLAIYLLRVLNRLKAGEAAVSVQLTELLGGIFEFLLEAVENAEKEGDLQMDEEACRERIDRLNQLLSGADSVHISQKTEESLDLLAGQVEVNKCLYEVSLEVQAADESLDLLAVYGKLASCGEVLRVLVSGTEGMNTSQAKDLSSCLSLHFYLSSDFGAHALENALRTILGDSPGARLAVLPVFPGSSKSNNAEPEEKPVFLPDAQVISEEKFRREKSVSSLDDQLTKEETETLQMILAQQKERFMQPGSQEDFPRQVLSAARILAGIGTYFNRPEIRKKAEEFLDNPGSERQREFFSLLDEAEKMARSLTAKESAPIVSASGKSEGTKVPAPAAAGKSIRVDETKVDYLMALAGELVVTCNALLYVARKVEGEYGLVEVAGELKEQHAGLDRLVRELQDAVMDMRLLPASYLFRKFPRMVRDLARELGKEVELRLEGEETEIDKAVMEAVGEPMVHLVRNAIDHGLEPAEERLAQGKEATGTITLRALREGSKMLLEVEDDGRGIDVERVRQKAVSVGLVSAEEATTLTEEQLIEFLFAPGFSTMEEVTEVSGRGVGMDAVRAAVHSLGGSVKIKTTPGSGTRVRMELPLTLATSRVLLVVQDGRKYGLPIADVREMVKVRPDDLASMQGKRVAVIRGELMPVLFLGEFFGEGKKETGDEELCLVILTSGFALVVDDFLGQEDVVLKSLPAGFGSGSCFAGAAILGDGSILLVLDPHRMWGQFQQTDH</sequence>
<evidence type="ECO:0000256" key="6">
    <source>
        <dbReference type="ARBA" id="ARBA00022679"/>
    </source>
</evidence>
<dbReference type="InterPro" id="IPR036890">
    <property type="entry name" value="HATPase_C_sf"/>
</dbReference>
<dbReference type="SUPFAM" id="SSF47384">
    <property type="entry name" value="Homodimeric domain of signal transducing histidine kinase"/>
    <property type="match status" value="1"/>
</dbReference>
<dbReference type="AlphaFoldDB" id="A0A494X3S8"/>
<dbReference type="InterPro" id="IPR002545">
    <property type="entry name" value="CheW-lke_dom"/>
</dbReference>
<keyword evidence="14" id="KW-1185">Reference proteome</keyword>
<evidence type="ECO:0000256" key="10">
    <source>
        <dbReference type="ARBA" id="ARBA00035100"/>
    </source>
</evidence>
<comment type="caution">
    <text evidence="13">The sequence shown here is derived from an EMBL/GenBank/DDBJ whole genome shotgun (WGS) entry which is preliminary data.</text>
</comment>
<dbReference type="PROSITE" id="PS50109">
    <property type="entry name" value="HIS_KIN"/>
    <property type="match status" value="1"/>
</dbReference>
<gene>
    <name evidence="13" type="ORF">D7024_11405</name>
</gene>
<dbReference type="InterPro" id="IPR051315">
    <property type="entry name" value="Bact_Chemotaxis_CheA"/>
</dbReference>
<reference evidence="13 14" key="1">
    <citation type="submission" date="2018-10" db="EMBL/GenBank/DDBJ databases">
        <authorList>
            <person name="Grouzdev D.S."/>
            <person name="Krutkina M.S."/>
            <person name="Tourova T.P."/>
            <person name="Nazina T.N."/>
        </authorList>
    </citation>
    <scope>NUCLEOTIDE SEQUENCE [LARGE SCALE GENOMIC DNA]</scope>
    <source>
        <strain evidence="13 14">435</strain>
    </source>
</reference>
<evidence type="ECO:0000256" key="1">
    <source>
        <dbReference type="ARBA" id="ARBA00000085"/>
    </source>
</evidence>
<keyword evidence="7" id="KW-0418">Kinase</keyword>
<dbReference type="Gene3D" id="2.30.30.40">
    <property type="entry name" value="SH3 Domains"/>
    <property type="match status" value="1"/>
</dbReference>
<feature type="domain" description="CheW-like" evidence="12">
    <location>
        <begin position="647"/>
        <end position="778"/>
    </location>
</feature>
<dbReference type="RefSeq" id="WP_121451914.1">
    <property type="nucleotide sequence ID" value="NZ_RBWE01000001.1"/>
</dbReference>
<dbReference type="InterPro" id="IPR005467">
    <property type="entry name" value="His_kinase_dom"/>
</dbReference>
<dbReference type="GO" id="GO:0000155">
    <property type="term" value="F:phosphorelay sensor kinase activity"/>
    <property type="evidence" value="ECO:0007669"/>
    <property type="project" value="InterPro"/>
</dbReference>
<dbReference type="CDD" id="cd16916">
    <property type="entry name" value="HATPase_CheA-like"/>
    <property type="match status" value="1"/>
</dbReference>
<keyword evidence="8" id="KW-0547">Nucleotide-binding</keyword>
<dbReference type="EMBL" id="RBWE01000001">
    <property type="protein sequence ID" value="RKO67504.1"/>
    <property type="molecule type" value="Genomic_DNA"/>
</dbReference>
<dbReference type="Gene3D" id="1.10.287.560">
    <property type="entry name" value="Histidine kinase CheA-like, homodimeric domain"/>
    <property type="match status" value="1"/>
</dbReference>
<dbReference type="SMART" id="SM00260">
    <property type="entry name" value="CheW"/>
    <property type="match status" value="1"/>
</dbReference>
<dbReference type="OrthoDB" id="9803176at2"/>
<evidence type="ECO:0000256" key="3">
    <source>
        <dbReference type="ARBA" id="ARBA00021495"/>
    </source>
</evidence>
<evidence type="ECO:0000259" key="11">
    <source>
        <dbReference type="PROSITE" id="PS50109"/>
    </source>
</evidence>
<dbReference type="InterPro" id="IPR036097">
    <property type="entry name" value="HisK_dim/P_sf"/>
</dbReference>
<dbReference type="Proteomes" id="UP000271256">
    <property type="component" value="Unassembled WGS sequence"/>
</dbReference>
<dbReference type="GO" id="GO:0006935">
    <property type="term" value="P:chemotaxis"/>
    <property type="evidence" value="ECO:0007669"/>
    <property type="project" value="UniProtKB-KW"/>
</dbReference>
<dbReference type="InterPro" id="IPR004105">
    <property type="entry name" value="CheA-like_dim"/>
</dbReference>
<comment type="function">
    <text evidence="10">Involved in the transmission of sensory signals from the chemoreceptors to the flagellar motors. CheA is autophosphorylated; it can transfer its phosphate group to either CheB or CheY.</text>
</comment>
<dbReference type="GO" id="GO:0005524">
    <property type="term" value="F:ATP binding"/>
    <property type="evidence" value="ECO:0007669"/>
    <property type="project" value="UniProtKB-KW"/>
</dbReference>
<keyword evidence="5" id="KW-0597">Phosphoprotein</keyword>
<accession>A0A494X3S8</accession>
<dbReference type="SMART" id="SM01231">
    <property type="entry name" value="H-kinase_dim"/>
    <property type="match status" value="1"/>
</dbReference>
<dbReference type="PRINTS" id="PR00344">
    <property type="entry name" value="BCTRLSENSOR"/>
</dbReference>
<evidence type="ECO:0000256" key="7">
    <source>
        <dbReference type="ARBA" id="ARBA00022777"/>
    </source>
</evidence>
<dbReference type="InterPro" id="IPR037006">
    <property type="entry name" value="CheA-like_homodim_sf"/>
</dbReference>
<evidence type="ECO:0000259" key="12">
    <source>
        <dbReference type="PROSITE" id="PS50851"/>
    </source>
</evidence>
<protein>
    <recommendedName>
        <fullName evidence="3">Chemotaxis protein CheA</fullName>
        <ecNumber evidence="2">2.7.13.3</ecNumber>
    </recommendedName>
</protein>
<dbReference type="GO" id="GO:0005737">
    <property type="term" value="C:cytoplasm"/>
    <property type="evidence" value="ECO:0007669"/>
    <property type="project" value="InterPro"/>
</dbReference>
<dbReference type="Pfam" id="PF01584">
    <property type="entry name" value="CheW"/>
    <property type="match status" value="1"/>
</dbReference>
<evidence type="ECO:0000256" key="5">
    <source>
        <dbReference type="ARBA" id="ARBA00022553"/>
    </source>
</evidence>
<dbReference type="FunFam" id="3.30.565.10:FF:000016">
    <property type="entry name" value="Chemotaxis protein CheA, putative"/>
    <property type="match status" value="1"/>
</dbReference>